<dbReference type="Pfam" id="PF05721">
    <property type="entry name" value="PhyH"/>
    <property type="match status" value="1"/>
</dbReference>
<evidence type="ECO:0000313" key="1">
    <source>
        <dbReference type="EMBL" id="NMO94900.1"/>
    </source>
</evidence>
<dbReference type="SUPFAM" id="SSF51197">
    <property type="entry name" value="Clavaminate synthase-like"/>
    <property type="match status" value="1"/>
</dbReference>
<dbReference type="EMBL" id="JABBPN010000002">
    <property type="protein sequence ID" value="NMO94900.1"/>
    <property type="molecule type" value="Genomic_DNA"/>
</dbReference>
<name>A0A848M3V6_PAELE</name>
<dbReference type="RefSeq" id="WP_169503629.1">
    <property type="nucleotide sequence ID" value="NZ_JABBPN010000002.1"/>
</dbReference>
<dbReference type="GO" id="GO:0005506">
    <property type="term" value="F:iron ion binding"/>
    <property type="evidence" value="ECO:0007669"/>
    <property type="project" value="UniProtKB-ARBA"/>
</dbReference>
<keyword evidence="1" id="KW-0560">Oxidoreductase</keyword>
<keyword evidence="1" id="KW-0223">Dioxygenase</keyword>
<gene>
    <name evidence="1" type="ORF">HII30_03735</name>
</gene>
<accession>A0A848M3V6</accession>
<dbReference type="PANTHER" id="PTHR20883:SF46">
    <property type="entry name" value="PHYTANOYL-COA HYDROXYLASE"/>
    <property type="match status" value="1"/>
</dbReference>
<evidence type="ECO:0000313" key="2">
    <source>
        <dbReference type="Proteomes" id="UP000565468"/>
    </source>
</evidence>
<comment type="caution">
    <text evidence="1">The sequence shown here is derived from an EMBL/GenBank/DDBJ whole genome shotgun (WGS) entry which is preliminary data.</text>
</comment>
<dbReference type="PANTHER" id="PTHR20883">
    <property type="entry name" value="PHYTANOYL-COA DIOXYGENASE DOMAIN CONTAINING 1"/>
    <property type="match status" value="1"/>
</dbReference>
<reference evidence="1 2" key="1">
    <citation type="submission" date="2020-04" db="EMBL/GenBank/DDBJ databases">
        <title>Paenibacillus algicola sp. nov., a novel marine bacterium producing alginate lyase.</title>
        <authorList>
            <person name="Huang H."/>
        </authorList>
    </citation>
    <scope>NUCLEOTIDE SEQUENCE [LARGE SCALE GENOMIC DNA]</scope>
    <source>
        <strain evidence="1 2">L7-75</strain>
    </source>
</reference>
<organism evidence="1 2">
    <name type="scientific">Paenibacillus lemnae</name>
    <dbReference type="NCBI Taxonomy" id="1330551"/>
    <lineage>
        <taxon>Bacteria</taxon>
        <taxon>Bacillati</taxon>
        <taxon>Bacillota</taxon>
        <taxon>Bacilli</taxon>
        <taxon>Bacillales</taxon>
        <taxon>Paenibacillaceae</taxon>
        <taxon>Paenibacillus</taxon>
    </lineage>
</organism>
<dbReference type="Proteomes" id="UP000565468">
    <property type="component" value="Unassembled WGS sequence"/>
</dbReference>
<dbReference type="Gene3D" id="2.60.120.620">
    <property type="entry name" value="q2cbj1_9rhob like domain"/>
    <property type="match status" value="1"/>
</dbReference>
<dbReference type="InterPro" id="IPR008775">
    <property type="entry name" value="Phytyl_CoA_dOase-like"/>
</dbReference>
<proteinExistence type="predicted"/>
<dbReference type="AlphaFoldDB" id="A0A848M3V6"/>
<dbReference type="GO" id="GO:0016706">
    <property type="term" value="F:2-oxoglutarate-dependent dioxygenase activity"/>
    <property type="evidence" value="ECO:0007669"/>
    <property type="project" value="UniProtKB-ARBA"/>
</dbReference>
<sequence>MNNLNLRMIIADASKQNTLSDEQKQFFLDNGFLIIKNVLQNEELRIVQDEMQVLLEKGMKGTDDSDYQYGKGSKTGANVLRRVEYVVDKSKPLRALMGHPFIMRSVEKIQGPSFIPTWDSMVIKMPDEGIIVPWHRDAELPEGCQDPRPIFNVDFYLDPADIKSCLWVIPGSNQWTVADSKARCEKEGFDTSDAIPVPLEAGDAILHDITVLHGSPAGDGNALRRTVYFEFRPGEIELEFGPHTPEYLALKQQMLMECLDIRKEAEYAKDEEHFEYRPEGKLAVTERVKPETFRYPHEQYWIND</sequence>
<keyword evidence="2" id="KW-1185">Reference proteome</keyword>
<protein>
    <submittedName>
        <fullName evidence="1">Phytanoyl-CoA dioxygenase family protein</fullName>
    </submittedName>
</protein>